<feature type="domain" description="F-box" evidence="2">
    <location>
        <begin position="72"/>
        <end position="104"/>
    </location>
</feature>
<dbReference type="InterPro" id="IPR001810">
    <property type="entry name" value="F-box_dom"/>
</dbReference>
<comment type="caution">
    <text evidence="3">The sequence shown here is derived from an EMBL/GenBank/DDBJ whole genome shotgun (WGS) entry which is preliminary data.</text>
</comment>
<proteinExistence type="predicted"/>
<evidence type="ECO:0000313" key="3">
    <source>
        <dbReference type="EMBL" id="KAH9834724.1"/>
    </source>
</evidence>
<keyword evidence="4" id="KW-1185">Reference proteome</keyword>
<feature type="region of interest" description="Disordered" evidence="1">
    <location>
        <begin position="1"/>
        <end position="21"/>
    </location>
</feature>
<dbReference type="CDD" id="cd09917">
    <property type="entry name" value="F-box_SF"/>
    <property type="match status" value="1"/>
</dbReference>
<dbReference type="GeneID" id="71997125"/>
<dbReference type="Proteomes" id="UP000814176">
    <property type="component" value="Unassembled WGS sequence"/>
</dbReference>
<organism evidence="3 4">
    <name type="scientific">Rhodofomes roseus</name>
    <dbReference type="NCBI Taxonomy" id="34475"/>
    <lineage>
        <taxon>Eukaryota</taxon>
        <taxon>Fungi</taxon>
        <taxon>Dikarya</taxon>
        <taxon>Basidiomycota</taxon>
        <taxon>Agaricomycotina</taxon>
        <taxon>Agaricomycetes</taxon>
        <taxon>Polyporales</taxon>
        <taxon>Rhodofomes</taxon>
    </lineage>
</organism>
<name>A0ABQ8KB97_9APHY</name>
<dbReference type="Pfam" id="PF00646">
    <property type="entry name" value="F-box"/>
    <property type="match status" value="1"/>
</dbReference>
<evidence type="ECO:0000256" key="1">
    <source>
        <dbReference type="SAM" id="MobiDB-lite"/>
    </source>
</evidence>
<dbReference type="RefSeq" id="XP_047777210.1">
    <property type="nucleotide sequence ID" value="XM_047916393.1"/>
</dbReference>
<accession>A0ABQ8KB97</accession>
<protein>
    <recommendedName>
        <fullName evidence="2">F-box domain-containing protein</fullName>
    </recommendedName>
</protein>
<gene>
    <name evidence="3" type="ORF">C8Q71DRAFT_121352</name>
</gene>
<dbReference type="SUPFAM" id="SSF81383">
    <property type="entry name" value="F-box domain"/>
    <property type="match status" value="1"/>
</dbReference>
<reference evidence="3 4" key="1">
    <citation type="journal article" date="2021" name="Environ. Microbiol.">
        <title>Gene family expansions and transcriptome signatures uncover fungal adaptations to wood decay.</title>
        <authorList>
            <person name="Hage H."/>
            <person name="Miyauchi S."/>
            <person name="Viragh M."/>
            <person name="Drula E."/>
            <person name="Min B."/>
            <person name="Chaduli D."/>
            <person name="Navarro D."/>
            <person name="Favel A."/>
            <person name="Norest M."/>
            <person name="Lesage-Meessen L."/>
            <person name="Balint B."/>
            <person name="Merenyi Z."/>
            <person name="de Eugenio L."/>
            <person name="Morin E."/>
            <person name="Martinez A.T."/>
            <person name="Baldrian P."/>
            <person name="Stursova M."/>
            <person name="Martinez M.J."/>
            <person name="Novotny C."/>
            <person name="Magnuson J.K."/>
            <person name="Spatafora J.W."/>
            <person name="Maurice S."/>
            <person name="Pangilinan J."/>
            <person name="Andreopoulos W."/>
            <person name="LaButti K."/>
            <person name="Hundley H."/>
            <person name="Na H."/>
            <person name="Kuo A."/>
            <person name="Barry K."/>
            <person name="Lipzen A."/>
            <person name="Henrissat B."/>
            <person name="Riley R."/>
            <person name="Ahrendt S."/>
            <person name="Nagy L.G."/>
            <person name="Grigoriev I.V."/>
            <person name="Martin F."/>
            <person name="Rosso M.N."/>
        </authorList>
    </citation>
    <scope>NUCLEOTIDE SEQUENCE [LARGE SCALE GENOMIC DNA]</scope>
    <source>
        <strain evidence="3 4">CIRM-BRFM 1785</strain>
    </source>
</reference>
<evidence type="ECO:0000313" key="4">
    <source>
        <dbReference type="Proteomes" id="UP000814176"/>
    </source>
</evidence>
<dbReference type="EMBL" id="JADCUA010000014">
    <property type="protein sequence ID" value="KAH9834724.1"/>
    <property type="molecule type" value="Genomic_DNA"/>
</dbReference>
<dbReference type="InterPro" id="IPR036047">
    <property type="entry name" value="F-box-like_dom_sf"/>
</dbReference>
<sequence>MSLKANSIFTDPEIPRAPPPDLTDTTSFEEVLHFIYGIPDYAKKSRRRESVEAGWPTRRHTHPSLSRSLSGRIPFEVVELIMDIMSQGSLAYCAMVCRAWHQASMRVLYRDIAISSRPAFDSLVAFAYKDARAPECFAQTVALRVDGQRDVFAHAIPLIFAPLMPHLRRLVFYTSLHPLMHPSFFNTLSLFSAVTTLELFRFRLRCFSELRQIICAFPQLKCFKVGVGVFETNLPLAPVVHPTRIRLEQLVLGWGLTPAVIIPLVRWLAGSCACATLSHLAIWRSPFNMSLQVNVLLEAAGKALLSLHEMDLHSDDDLGLEFLWPSVHQTPHTGPSSRSEIALLADSIDTHCTFAHSPNLHTIRFELRPCALDDEPREKWHLVLEELESVLRTVRSPDLRCIKIHQTTRLTGRFSRLSTRPHLFYADLEPRTLTPLHRAMTQPVFGNLTSVEFSVDVDYSAWEFLNSEGTVAMAAQKLSDGISRLLAPWNVRGLVTVVQKRNPIYYTTHRQYLSMRHLLILPLRHSGLP</sequence>
<evidence type="ECO:0000259" key="2">
    <source>
        <dbReference type="Pfam" id="PF00646"/>
    </source>
</evidence>